<gene>
    <name evidence="1" type="ORF">H5410_014620</name>
</gene>
<accession>A0A9J5ZRY2</accession>
<comment type="caution">
    <text evidence="1">The sequence shown here is derived from an EMBL/GenBank/DDBJ whole genome shotgun (WGS) entry which is preliminary data.</text>
</comment>
<dbReference type="AlphaFoldDB" id="A0A9J5ZRY2"/>
<name>A0A9J5ZRY2_SOLCO</name>
<evidence type="ECO:0000313" key="2">
    <source>
        <dbReference type="Proteomes" id="UP000824120"/>
    </source>
</evidence>
<dbReference type="EMBL" id="JACXVP010000003">
    <property type="protein sequence ID" value="KAG5614796.1"/>
    <property type="molecule type" value="Genomic_DNA"/>
</dbReference>
<organism evidence="1 2">
    <name type="scientific">Solanum commersonii</name>
    <name type="common">Commerson's wild potato</name>
    <name type="synonym">Commerson's nightshade</name>
    <dbReference type="NCBI Taxonomy" id="4109"/>
    <lineage>
        <taxon>Eukaryota</taxon>
        <taxon>Viridiplantae</taxon>
        <taxon>Streptophyta</taxon>
        <taxon>Embryophyta</taxon>
        <taxon>Tracheophyta</taxon>
        <taxon>Spermatophyta</taxon>
        <taxon>Magnoliopsida</taxon>
        <taxon>eudicotyledons</taxon>
        <taxon>Gunneridae</taxon>
        <taxon>Pentapetalae</taxon>
        <taxon>asterids</taxon>
        <taxon>lamiids</taxon>
        <taxon>Solanales</taxon>
        <taxon>Solanaceae</taxon>
        <taxon>Solanoideae</taxon>
        <taxon>Solaneae</taxon>
        <taxon>Solanum</taxon>
    </lineage>
</organism>
<keyword evidence="2" id="KW-1185">Reference proteome</keyword>
<protein>
    <submittedName>
        <fullName evidence="1">Uncharacterized protein</fullName>
    </submittedName>
</protein>
<evidence type="ECO:0000313" key="1">
    <source>
        <dbReference type="EMBL" id="KAG5614796.1"/>
    </source>
</evidence>
<sequence>MLQQCLSWHMVKFEPETISRNTSNWDLKPPKKSLGFDLVDHGAAEQIRAGQEKVTTVESYKKILTLLNKYYNFSGTELL</sequence>
<reference evidence="1 2" key="1">
    <citation type="submission" date="2020-09" db="EMBL/GenBank/DDBJ databases">
        <title>De no assembly of potato wild relative species, Solanum commersonii.</title>
        <authorList>
            <person name="Cho K."/>
        </authorList>
    </citation>
    <scope>NUCLEOTIDE SEQUENCE [LARGE SCALE GENOMIC DNA]</scope>
    <source>
        <strain evidence="1">LZ3.2</strain>
        <tissue evidence="1">Leaf</tissue>
    </source>
</reference>
<dbReference type="Proteomes" id="UP000824120">
    <property type="component" value="Chromosome 3"/>
</dbReference>
<proteinExistence type="predicted"/>